<evidence type="ECO:0000313" key="12">
    <source>
        <dbReference type="Proteomes" id="UP000009282"/>
    </source>
</evidence>
<dbReference type="Pfam" id="PF03873">
    <property type="entry name" value="RseA_C"/>
    <property type="match status" value="1"/>
</dbReference>
<dbReference type="PIRSF" id="PIRSF016938">
    <property type="entry name" value="RseA"/>
    <property type="match status" value="1"/>
</dbReference>
<reference evidence="11 12" key="1">
    <citation type="journal article" date="2011" name="J. Bacteriol.">
        <title>Complete genome sequence of seawater bacterium Glaciecola nitratireducens FR1064T.</title>
        <authorList>
            <person name="Bian F."/>
            <person name="Qin Q.L."/>
            <person name="Xie B.B."/>
            <person name="Shu Y.L."/>
            <person name="Zhang X.Y."/>
            <person name="Yu Y."/>
            <person name="Chen B."/>
            <person name="Chen X.L."/>
            <person name="Zhou B.C."/>
            <person name="Zhang Y.Z."/>
        </authorList>
    </citation>
    <scope>NUCLEOTIDE SEQUENCE [LARGE SCALE GENOMIC DNA]</scope>
    <source>
        <strain evidence="12">JCM 12485 / KCTC 12276 / FR1064</strain>
    </source>
</reference>
<comment type="function">
    <text evidence="7">An anti-sigma factor for extracytoplasmic function (ECF) sigma factor sigma-E (RpoE). ECF sigma factors are held in an inactive form by an anti-sigma factor until released by regulated intramembrane proteolysis (RIP). RIP occurs when an extracytoplasmic signal triggers a concerted proteolytic cascade to transmit information and elicit cellular responses. The membrane-spanning regulatory substrate protein is first cut periplasmically (site-1 protease, S1P, DegS), then within the membrane itself (site-2 protease, S2P, RseP), while cytoplasmic proteases finish degrading the anti-sigma factor, liberating sigma-E.</text>
</comment>
<evidence type="ECO:0000313" key="11">
    <source>
        <dbReference type="EMBL" id="AEP29214.1"/>
    </source>
</evidence>
<keyword evidence="12" id="KW-1185">Reference proteome</keyword>
<dbReference type="InterPro" id="IPR005573">
    <property type="entry name" value="Anti-sigma_E_RseA_C"/>
</dbReference>
<evidence type="ECO:0000256" key="3">
    <source>
        <dbReference type="ARBA" id="ARBA00022475"/>
    </source>
</evidence>
<dbReference type="OrthoDB" id="6194196at2"/>
<gene>
    <name evidence="11" type="primary">rseA</name>
    <name evidence="11" type="ordered locus">GNIT_1082</name>
</gene>
<dbReference type="EMBL" id="CP003060">
    <property type="protein sequence ID" value="AEP29214.1"/>
    <property type="molecule type" value="Genomic_DNA"/>
</dbReference>
<keyword evidence="7" id="KW-0997">Cell inner membrane</keyword>
<dbReference type="SUPFAM" id="SSF89069">
    <property type="entry name" value="N-terminal, cytoplasmic domain of anti-sigmaE factor RseA"/>
    <property type="match status" value="1"/>
</dbReference>
<evidence type="ECO:0000256" key="5">
    <source>
        <dbReference type="ARBA" id="ARBA00022989"/>
    </source>
</evidence>
<keyword evidence="6 7" id="KW-0472">Membrane</keyword>
<evidence type="ECO:0000259" key="9">
    <source>
        <dbReference type="Pfam" id="PF03872"/>
    </source>
</evidence>
<dbReference type="InterPro" id="IPR026279">
    <property type="entry name" value="RseA"/>
</dbReference>
<evidence type="ECO:0000256" key="6">
    <source>
        <dbReference type="ARBA" id="ARBA00023136"/>
    </source>
</evidence>
<dbReference type="CDD" id="cd16328">
    <property type="entry name" value="RseA_N"/>
    <property type="match status" value="1"/>
</dbReference>
<evidence type="ECO:0000256" key="7">
    <source>
        <dbReference type="PIRNR" id="PIRNR016938"/>
    </source>
</evidence>
<feature type="domain" description="Anti sigma-E protein RseA N-terminal" evidence="9">
    <location>
        <begin position="4"/>
        <end position="76"/>
    </location>
</feature>
<evidence type="ECO:0000256" key="2">
    <source>
        <dbReference type="ARBA" id="ARBA00005837"/>
    </source>
</evidence>
<keyword evidence="5" id="KW-1133">Transmembrane helix</keyword>
<evidence type="ECO:0000256" key="4">
    <source>
        <dbReference type="ARBA" id="ARBA00022692"/>
    </source>
</evidence>
<comment type="similarity">
    <text evidence="2 7">Belongs to the RseA family.</text>
</comment>
<dbReference type="GO" id="GO:0005886">
    <property type="term" value="C:plasma membrane"/>
    <property type="evidence" value="ECO:0007669"/>
    <property type="project" value="UniProtKB-SubCell"/>
</dbReference>
<dbReference type="InterPro" id="IPR052383">
    <property type="entry name" value="Anti-sigma-E_RseA-like"/>
</dbReference>
<dbReference type="PANTHER" id="PTHR38104:SF1">
    <property type="entry name" value="ANTI-SIGMA-E FACTOR RSEA"/>
    <property type="match status" value="1"/>
</dbReference>
<dbReference type="InterPro" id="IPR005572">
    <property type="entry name" value="Anti-sigma_E_RseA_N"/>
</dbReference>
<dbReference type="Gene3D" id="1.10.10.880">
    <property type="entry name" value="Anti sigma-E protein RseA, N-terminal domain"/>
    <property type="match status" value="1"/>
</dbReference>
<feature type="region of interest" description="Disordered" evidence="8">
    <location>
        <begin position="176"/>
        <end position="203"/>
    </location>
</feature>
<dbReference type="HOGENOM" id="CLU_108851_1_0_6"/>
<protein>
    <recommendedName>
        <fullName evidence="7">Anti-sigma-E factor RseA</fullName>
    </recommendedName>
    <alternativeName>
        <fullName evidence="7">Regulator of SigE</fullName>
    </alternativeName>
    <alternativeName>
        <fullName evidence="7">Sigma-E anti-sigma factor RseA</fullName>
    </alternativeName>
    <alternativeName>
        <fullName evidence="7">Sigma-E factor negative regulatory protein</fullName>
    </alternativeName>
</protein>
<proteinExistence type="inferred from homology"/>
<keyword evidence="3 7" id="KW-1003">Cell membrane</keyword>
<comment type="subunit">
    <text evidence="7">Interacts 1:1 with ECF RNA polymerase sigma-E (RpoE); this inhibits the interaction of sigma-E with the RNA polymerase catalytic core and leads to a decreased expression of sigma-E-regulated genes. Interacts with RseB.</text>
</comment>
<dbReference type="GO" id="GO:0016989">
    <property type="term" value="F:sigma factor antagonist activity"/>
    <property type="evidence" value="ECO:0007669"/>
    <property type="project" value="InterPro"/>
</dbReference>
<sequence>MTQQHEKLSAFLDGEHQDSEIALSLTQDSELADKWKRYHLARDCIRNEMSVDIHFDVSAQIAKKLEHELPMVAPKRTWRELPVVASVIPLVKQSGQLAVAACATAVMIFSYQSYNQPEESQPFLTAPTGFGPQGGLAPVSLNTSESVDREGMAILLEQQRQINALIEDHQRQLKLKNAGQSKKLETENLDSSIEQVEKAQAQK</sequence>
<dbReference type="STRING" id="1085623.GNIT_1082"/>
<evidence type="ECO:0000259" key="10">
    <source>
        <dbReference type="Pfam" id="PF03873"/>
    </source>
</evidence>
<feature type="domain" description="Anti sigma-E protein RseA C-terminal" evidence="10">
    <location>
        <begin position="134"/>
        <end position="175"/>
    </location>
</feature>
<keyword evidence="4" id="KW-0812">Transmembrane</keyword>
<dbReference type="Proteomes" id="UP000009282">
    <property type="component" value="Chromosome"/>
</dbReference>
<dbReference type="eggNOG" id="COG3073">
    <property type="taxonomic scope" value="Bacteria"/>
</dbReference>
<dbReference type="PANTHER" id="PTHR38104">
    <property type="match status" value="1"/>
</dbReference>
<evidence type="ECO:0000256" key="1">
    <source>
        <dbReference type="ARBA" id="ARBA00004162"/>
    </source>
</evidence>
<comment type="subcellular location">
    <subcellularLocation>
        <location evidence="7">Cell inner membrane</location>
    </subcellularLocation>
    <subcellularLocation>
        <location evidence="1">Cell membrane</location>
        <topology evidence="1">Single-pass membrane protein</topology>
    </subcellularLocation>
</comment>
<dbReference type="KEGG" id="gni:GNIT_1082"/>
<dbReference type="InterPro" id="IPR036147">
    <property type="entry name" value="Anti-sigma_E_RseA_N_sf"/>
</dbReference>
<accession>G4QG47</accession>
<dbReference type="AlphaFoldDB" id="G4QG47"/>
<name>G4QG47_GLANF</name>
<evidence type="ECO:0000256" key="8">
    <source>
        <dbReference type="SAM" id="MobiDB-lite"/>
    </source>
</evidence>
<organism evidence="11 12">
    <name type="scientific">Glaciecola nitratireducens (strain JCM 12485 / KCTC 12276 / FR1064)</name>
    <dbReference type="NCBI Taxonomy" id="1085623"/>
    <lineage>
        <taxon>Bacteria</taxon>
        <taxon>Pseudomonadati</taxon>
        <taxon>Pseudomonadota</taxon>
        <taxon>Gammaproteobacteria</taxon>
        <taxon>Alteromonadales</taxon>
        <taxon>Alteromonadaceae</taxon>
        <taxon>Brumicola</taxon>
    </lineage>
</organism>
<dbReference type="Pfam" id="PF03872">
    <property type="entry name" value="RseA_N"/>
    <property type="match status" value="1"/>
</dbReference>
<dbReference type="RefSeq" id="WP_014108088.1">
    <property type="nucleotide sequence ID" value="NC_016041.1"/>
</dbReference>